<name>A0ABU8ZQ16_9BIFI</name>
<feature type="compositionally biased region" description="Basic and acidic residues" evidence="1">
    <location>
        <begin position="1"/>
        <end position="22"/>
    </location>
</feature>
<dbReference type="Proteomes" id="UP001373159">
    <property type="component" value="Unassembled WGS sequence"/>
</dbReference>
<evidence type="ECO:0000256" key="1">
    <source>
        <dbReference type="SAM" id="MobiDB-lite"/>
    </source>
</evidence>
<dbReference type="RefSeq" id="WP_340470098.1">
    <property type="nucleotide sequence ID" value="NZ_JBANBB010000003.1"/>
</dbReference>
<dbReference type="PANTHER" id="PTHR42981:SF2">
    <property type="entry name" value="PYRUVATE DEHYDROGENASE [UBIQUINONE]"/>
    <property type="match status" value="1"/>
</dbReference>
<dbReference type="PANTHER" id="PTHR42981">
    <property type="entry name" value="PYRUVATE DEHYDROGENASE [UBIQUINONE]"/>
    <property type="match status" value="1"/>
</dbReference>
<evidence type="ECO:0000259" key="2">
    <source>
        <dbReference type="Pfam" id="PF02776"/>
    </source>
</evidence>
<feature type="region of interest" description="Disordered" evidence="1">
    <location>
        <begin position="1"/>
        <end position="23"/>
    </location>
</feature>
<gene>
    <name evidence="3" type="ORF">V8P97_07680</name>
</gene>
<comment type="caution">
    <text evidence="3">The sequence shown here is derived from an EMBL/GenBank/DDBJ whole genome shotgun (WGS) entry which is preliminary data.</text>
</comment>
<protein>
    <submittedName>
        <fullName evidence="3">Thiamine pyrophosphate-binding protein</fullName>
    </submittedName>
</protein>
<dbReference type="InterPro" id="IPR012001">
    <property type="entry name" value="Thiamin_PyroP_enz_TPP-bd_dom"/>
</dbReference>
<dbReference type="EMBL" id="JBANBB010000003">
    <property type="protein sequence ID" value="MEK0307334.1"/>
    <property type="molecule type" value="Genomic_DNA"/>
</dbReference>
<accession>A0ABU8ZQ16</accession>
<evidence type="ECO:0000313" key="3">
    <source>
        <dbReference type="EMBL" id="MEK0307334.1"/>
    </source>
</evidence>
<reference evidence="3 4" key="1">
    <citation type="submission" date="2024-02" db="EMBL/GenBank/DDBJ databases">
        <title>Bifidobacterium honeyensis sp. nov., isolated from the comb honey.</title>
        <authorList>
            <person name="Liu W."/>
            <person name="Li Y."/>
        </authorList>
    </citation>
    <scope>NUCLEOTIDE SEQUENCE [LARGE SCALE GENOMIC DNA]</scope>
    <source>
        <strain evidence="3 4">IMAU50988</strain>
    </source>
</reference>
<dbReference type="InterPro" id="IPR029061">
    <property type="entry name" value="THDP-binding"/>
</dbReference>
<sequence>MKIDVENQCRRQESQGHGDPRIDNIFGLTGNSVDTMVEALYRERDKVKFTQVRHEEVAALTAAAHVKPTGKVCIYLSIGGARAIHMLTIPR</sequence>
<feature type="domain" description="Thiamine pyrophosphate enzyme N-terminal TPP-binding" evidence="2">
    <location>
        <begin position="22"/>
        <end position="88"/>
    </location>
</feature>
<dbReference type="Pfam" id="PF02776">
    <property type="entry name" value="TPP_enzyme_N"/>
    <property type="match status" value="1"/>
</dbReference>
<proteinExistence type="predicted"/>
<keyword evidence="4" id="KW-1185">Reference proteome</keyword>
<dbReference type="InterPro" id="IPR047211">
    <property type="entry name" value="POXB-like"/>
</dbReference>
<dbReference type="SUPFAM" id="SSF52518">
    <property type="entry name" value="Thiamin diphosphate-binding fold (THDP-binding)"/>
    <property type="match status" value="1"/>
</dbReference>
<evidence type="ECO:0000313" key="4">
    <source>
        <dbReference type="Proteomes" id="UP001373159"/>
    </source>
</evidence>
<dbReference type="Gene3D" id="3.40.50.970">
    <property type="match status" value="1"/>
</dbReference>
<organism evidence="3 4">
    <name type="scientific">Bifidobacterium favimelis</name>
    <dbReference type="NCBI Taxonomy" id="3122979"/>
    <lineage>
        <taxon>Bacteria</taxon>
        <taxon>Bacillati</taxon>
        <taxon>Actinomycetota</taxon>
        <taxon>Actinomycetes</taxon>
        <taxon>Bifidobacteriales</taxon>
        <taxon>Bifidobacteriaceae</taxon>
        <taxon>Bifidobacterium</taxon>
    </lineage>
</organism>